<sequence>MTYRVTGLDPAPYKPLFGMSDDELAGRGIVRMTVSSPTFPCRVSLTDREIGESVLLLNHVSHDVDNPYRAAHAIFVTEGEEEAAEYIDQIPPVFEKRILSLRAFDDNGMMVDAALAQPGEADGVIRRLFDNKAVDHIDAHNATRGCFSARIERSTAAA</sequence>
<accession>A0ABX6TD27</accession>
<dbReference type="InterPro" id="IPR009593">
    <property type="entry name" value="DUF1203"/>
</dbReference>
<protein>
    <submittedName>
        <fullName evidence="1">DUF1203 domain-containing protein</fullName>
    </submittedName>
</protein>
<evidence type="ECO:0000313" key="1">
    <source>
        <dbReference type="EMBL" id="QNP46902.1"/>
    </source>
</evidence>
<name>A0ABX6TD27_9SPHN</name>
<proteinExistence type="predicted"/>
<dbReference type="EMBL" id="CP060782">
    <property type="protein sequence ID" value="QNP46902.1"/>
    <property type="molecule type" value="Genomic_DNA"/>
</dbReference>
<gene>
    <name evidence="1" type="ORF">H9L14_04235</name>
</gene>
<keyword evidence="2" id="KW-1185">Reference proteome</keyword>
<dbReference type="Proteomes" id="UP000516105">
    <property type="component" value="Chromosome"/>
</dbReference>
<reference evidence="1 2" key="1">
    <citation type="submission" date="2020-08" db="EMBL/GenBank/DDBJ databases">
        <title>Genome sequence of Sphingomonas sediminicola KACC 15039T.</title>
        <authorList>
            <person name="Hyun D.-W."/>
            <person name="Bae J.-W."/>
        </authorList>
    </citation>
    <scope>NUCLEOTIDE SEQUENCE [LARGE SCALE GENOMIC DNA]</scope>
    <source>
        <strain evidence="1 2">KACC 15039</strain>
    </source>
</reference>
<organism evidence="1 2">
    <name type="scientific">Sphingomonas sediminicola</name>
    <dbReference type="NCBI Taxonomy" id="386874"/>
    <lineage>
        <taxon>Bacteria</taxon>
        <taxon>Pseudomonadati</taxon>
        <taxon>Pseudomonadota</taxon>
        <taxon>Alphaproteobacteria</taxon>
        <taxon>Sphingomonadales</taxon>
        <taxon>Sphingomonadaceae</taxon>
        <taxon>Sphingomonas</taxon>
    </lineage>
</organism>
<dbReference type="Pfam" id="PF06718">
    <property type="entry name" value="DUF1203"/>
    <property type="match status" value="1"/>
</dbReference>
<evidence type="ECO:0000313" key="2">
    <source>
        <dbReference type="Proteomes" id="UP000516105"/>
    </source>
</evidence>
<dbReference type="PIRSF" id="PIRSF034110">
    <property type="entry name" value="DUF1203"/>
    <property type="match status" value="1"/>
</dbReference>